<organism evidence="4 5">
    <name type="scientific">Cellulomonas flavigena (strain ATCC 482 / DSM 20109 / BCRC 11376 / JCM 18109 / NBRC 3775 / NCIMB 8073 / NRS 134)</name>
    <dbReference type="NCBI Taxonomy" id="446466"/>
    <lineage>
        <taxon>Bacteria</taxon>
        <taxon>Bacillati</taxon>
        <taxon>Actinomycetota</taxon>
        <taxon>Actinomycetes</taxon>
        <taxon>Micrococcales</taxon>
        <taxon>Cellulomonadaceae</taxon>
        <taxon>Cellulomonas</taxon>
    </lineage>
</organism>
<protein>
    <recommendedName>
        <fullName evidence="6">DUF916 domain-containing protein</fullName>
    </recommendedName>
</protein>
<evidence type="ECO:0000313" key="4">
    <source>
        <dbReference type="EMBL" id="ADG73010.1"/>
    </source>
</evidence>
<dbReference type="RefSeq" id="WP_013115344.1">
    <property type="nucleotide sequence ID" value="NC_014151.1"/>
</dbReference>
<feature type="compositionally biased region" description="Low complexity" evidence="1">
    <location>
        <begin position="348"/>
        <end position="360"/>
    </location>
</feature>
<dbReference type="eggNOG" id="COG1470">
    <property type="taxonomic scope" value="Bacteria"/>
</dbReference>
<gene>
    <name evidence="4" type="ordered locus">Cfla_0090</name>
</gene>
<feature type="region of interest" description="Disordered" evidence="1">
    <location>
        <begin position="348"/>
        <end position="382"/>
    </location>
</feature>
<proteinExistence type="predicted"/>
<keyword evidence="2" id="KW-0472">Membrane</keyword>
<keyword evidence="5" id="KW-1185">Reference proteome</keyword>
<dbReference type="OrthoDB" id="4336304at2"/>
<feature type="chain" id="PRO_5003077363" description="DUF916 domain-containing protein" evidence="3">
    <location>
        <begin position="34"/>
        <end position="382"/>
    </location>
</feature>
<dbReference type="Proteomes" id="UP000000849">
    <property type="component" value="Chromosome"/>
</dbReference>
<name>D5UFQ1_CELFN</name>
<dbReference type="KEGG" id="cfl:Cfla_0090"/>
<reference evidence="4 5" key="1">
    <citation type="journal article" date="2010" name="Stand. Genomic Sci.">
        <title>Complete genome sequence of Cellulomonas flavigena type strain (134).</title>
        <authorList>
            <person name="Abt B."/>
            <person name="Foster B."/>
            <person name="Lapidus A."/>
            <person name="Clum A."/>
            <person name="Sun H."/>
            <person name="Pukall R."/>
            <person name="Lucas S."/>
            <person name="Glavina Del Rio T."/>
            <person name="Nolan M."/>
            <person name="Tice H."/>
            <person name="Cheng J.F."/>
            <person name="Pitluck S."/>
            <person name="Liolios K."/>
            <person name="Ivanova N."/>
            <person name="Mavromatis K."/>
            <person name="Ovchinnikova G."/>
            <person name="Pati A."/>
            <person name="Goodwin L."/>
            <person name="Chen A."/>
            <person name="Palaniappan K."/>
            <person name="Land M."/>
            <person name="Hauser L."/>
            <person name="Chang Y.J."/>
            <person name="Jeffries C.D."/>
            <person name="Rohde M."/>
            <person name="Goker M."/>
            <person name="Woyke T."/>
            <person name="Bristow J."/>
            <person name="Eisen J.A."/>
            <person name="Markowitz V."/>
            <person name="Hugenholtz P."/>
            <person name="Kyrpides N.C."/>
            <person name="Klenk H.P."/>
        </authorList>
    </citation>
    <scope>NUCLEOTIDE SEQUENCE [LARGE SCALE GENOMIC DNA]</scope>
    <source>
        <strain evidence="5">ATCC 482 / DSM 20109 / BCRC 11376 / JCM 18109 / NBRC 3775 / NCIMB 8073 / NRS 134</strain>
    </source>
</reference>
<evidence type="ECO:0008006" key="6">
    <source>
        <dbReference type="Google" id="ProtNLM"/>
    </source>
</evidence>
<dbReference type="AlphaFoldDB" id="D5UFQ1"/>
<keyword evidence="2" id="KW-1133">Transmembrane helix</keyword>
<evidence type="ECO:0000256" key="2">
    <source>
        <dbReference type="SAM" id="Phobius"/>
    </source>
</evidence>
<keyword evidence="3" id="KW-0732">Signal</keyword>
<dbReference type="EMBL" id="CP001964">
    <property type="protein sequence ID" value="ADG73010.1"/>
    <property type="molecule type" value="Genomic_DNA"/>
</dbReference>
<dbReference type="STRING" id="446466.Cfla_0090"/>
<evidence type="ECO:0000256" key="3">
    <source>
        <dbReference type="SAM" id="SignalP"/>
    </source>
</evidence>
<keyword evidence="2" id="KW-0812">Transmembrane</keyword>
<dbReference type="HOGENOM" id="CLU_051827_1_0_11"/>
<sequence>MHRTRPVIPLPVRPAAAGALVAALLALAGPAAAAAPVATAAAEGTTTWTVQPATADGPDDRISLRHVLDPGESVAEHVTVTNFSTAPATFDVYAADGVVGDSGHFDVPGAGATKDGGGWVTLGDAPGAERTETGLRLTIDPGAAVTVPLTIEVPGDATPGDHPAGVVAELVTDDAVRLAARVGTRLHLRVTGDYVAALEPQDVVARWEPSWNPFAPGTVHVSYRVANTGDVRLAAHAATELAGPFGAGGAEHRTELREVLPGQSGTVEAELRVWPLVRATGQVATRPWVVGEDVVDAALRTGTAPVTVWTVPWAQLALVALVAGGVLGVRWQRRRAARVLQERVDAALAAAGAAPTSDDAPTSGDGGDPSASDPATERATLP</sequence>
<feature type="signal peptide" evidence="3">
    <location>
        <begin position="1"/>
        <end position="33"/>
    </location>
</feature>
<feature type="transmembrane region" description="Helical" evidence="2">
    <location>
        <begin position="313"/>
        <end position="331"/>
    </location>
</feature>
<accession>D5UFQ1</accession>
<evidence type="ECO:0000256" key="1">
    <source>
        <dbReference type="SAM" id="MobiDB-lite"/>
    </source>
</evidence>
<evidence type="ECO:0000313" key="5">
    <source>
        <dbReference type="Proteomes" id="UP000000849"/>
    </source>
</evidence>